<dbReference type="AlphaFoldDB" id="A0A9Q9IT93"/>
<evidence type="ECO:0000256" key="1">
    <source>
        <dbReference type="ARBA" id="ARBA00022448"/>
    </source>
</evidence>
<proteinExistence type="predicted"/>
<keyword evidence="3 5" id="KW-0067">ATP-binding</keyword>
<evidence type="ECO:0000313" key="6">
    <source>
        <dbReference type="Proteomes" id="UP001058003"/>
    </source>
</evidence>
<evidence type="ECO:0000313" key="5">
    <source>
        <dbReference type="EMBL" id="UWZ59059.1"/>
    </source>
</evidence>
<dbReference type="OrthoDB" id="9804819at2"/>
<dbReference type="PANTHER" id="PTHR42939">
    <property type="entry name" value="ABC TRANSPORTER ATP-BINDING PROTEIN ALBC-RELATED"/>
    <property type="match status" value="1"/>
</dbReference>
<dbReference type="GO" id="GO:0005524">
    <property type="term" value="F:ATP binding"/>
    <property type="evidence" value="ECO:0007669"/>
    <property type="project" value="UniProtKB-KW"/>
</dbReference>
<feature type="domain" description="ABC transporter" evidence="4">
    <location>
        <begin position="5"/>
        <end position="230"/>
    </location>
</feature>
<keyword evidence="1" id="KW-0813">Transport</keyword>
<dbReference type="GO" id="GO:0016887">
    <property type="term" value="F:ATP hydrolysis activity"/>
    <property type="evidence" value="ECO:0007669"/>
    <property type="project" value="InterPro"/>
</dbReference>
<dbReference type="PROSITE" id="PS50893">
    <property type="entry name" value="ABC_TRANSPORTER_2"/>
    <property type="match status" value="1"/>
</dbReference>
<protein>
    <submittedName>
        <fullName evidence="5">ABC transporter ATP-binding protein</fullName>
    </submittedName>
</protein>
<dbReference type="PANTHER" id="PTHR42939:SF1">
    <property type="entry name" value="ABC TRANSPORTER ATP-BINDING PROTEIN ALBC-RELATED"/>
    <property type="match status" value="1"/>
</dbReference>
<dbReference type="CDD" id="cd03230">
    <property type="entry name" value="ABC_DR_subfamily_A"/>
    <property type="match status" value="1"/>
</dbReference>
<accession>A0A9Q9IT93</accession>
<dbReference type="InterPro" id="IPR051782">
    <property type="entry name" value="ABC_Transporter_VariousFunc"/>
</dbReference>
<reference evidence="5" key="1">
    <citation type="submission" date="2021-04" db="EMBL/GenBank/DDBJ databases">
        <title>Dactylosporangium aurantiacum NRRL B-8018 full assembly.</title>
        <authorList>
            <person name="Hartkoorn R.C."/>
            <person name="Beaudoing E."/>
            <person name="Hot D."/>
        </authorList>
    </citation>
    <scope>NUCLEOTIDE SEQUENCE</scope>
    <source>
        <strain evidence="5">NRRL B-8018</strain>
    </source>
</reference>
<dbReference type="SMART" id="SM00382">
    <property type="entry name" value="AAA"/>
    <property type="match status" value="1"/>
</dbReference>
<evidence type="ECO:0000259" key="4">
    <source>
        <dbReference type="PROSITE" id="PS50893"/>
    </source>
</evidence>
<dbReference type="InterPro" id="IPR003439">
    <property type="entry name" value="ABC_transporter-like_ATP-bd"/>
</dbReference>
<organism evidence="5 6">
    <name type="scientific">Dactylosporangium aurantiacum</name>
    <dbReference type="NCBI Taxonomy" id="35754"/>
    <lineage>
        <taxon>Bacteria</taxon>
        <taxon>Bacillati</taxon>
        <taxon>Actinomycetota</taxon>
        <taxon>Actinomycetes</taxon>
        <taxon>Micromonosporales</taxon>
        <taxon>Micromonosporaceae</taxon>
        <taxon>Dactylosporangium</taxon>
    </lineage>
</organism>
<gene>
    <name evidence="5" type="ORF">Daura_24605</name>
</gene>
<dbReference type="Pfam" id="PF00005">
    <property type="entry name" value="ABC_tran"/>
    <property type="match status" value="1"/>
</dbReference>
<name>A0A9Q9IT93_9ACTN</name>
<dbReference type="EMBL" id="CP073767">
    <property type="protein sequence ID" value="UWZ59059.1"/>
    <property type="molecule type" value="Genomic_DNA"/>
</dbReference>
<dbReference type="InterPro" id="IPR027417">
    <property type="entry name" value="P-loop_NTPase"/>
</dbReference>
<dbReference type="SUPFAM" id="SSF52540">
    <property type="entry name" value="P-loop containing nucleoside triphosphate hydrolases"/>
    <property type="match status" value="1"/>
</dbReference>
<dbReference type="InterPro" id="IPR003593">
    <property type="entry name" value="AAA+_ATPase"/>
</dbReference>
<keyword evidence="6" id="KW-1185">Reference proteome</keyword>
<dbReference type="Gene3D" id="3.40.50.300">
    <property type="entry name" value="P-loop containing nucleotide triphosphate hydrolases"/>
    <property type="match status" value="1"/>
</dbReference>
<dbReference type="Proteomes" id="UP001058003">
    <property type="component" value="Chromosome"/>
</dbReference>
<sequence>MNPAIRTAALTKRYRRRLALHDCTVTVPAGRIVGLVGPNGAGKSTLLGLVCGMITPTSGSIEVLGHRPAAGAAQLSRVGFVAQDAPVYSRLTVAEHLRLGARLNPNWDDDLAQRRIRRRGLDPDQKAGALSGGQRAQLALTVAAAKRGDLLVLDEPVAALDPLARRAFLDDLLDFVDELAVGVVLSSHLLGDLEQVCDHLIVLAGGRVQLAGDVADLLAEHHRVTGAPDPDRLPAGARLIHAEQTRHETSMIVRCAGPVPGGTPVGLEGMTLAYLTAATPTPTGAPR</sequence>
<evidence type="ECO:0000256" key="2">
    <source>
        <dbReference type="ARBA" id="ARBA00022741"/>
    </source>
</evidence>
<dbReference type="RefSeq" id="WP_033367310.1">
    <property type="nucleotide sequence ID" value="NZ_CP073767.1"/>
</dbReference>
<keyword evidence="2" id="KW-0547">Nucleotide-binding</keyword>
<evidence type="ECO:0000256" key="3">
    <source>
        <dbReference type="ARBA" id="ARBA00022840"/>
    </source>
</evidence>
<dbReference type="KEGG" id="daur:Daura_24605"/>